<evidence type="ECO:0000313" key="3">
    <source>
        <dbReference type="EMBL" id="KAE8348028.1"/>
    </source>
</evidence>
<evidence type="ECO:0000259" key="2">
    <source>
        <dbReference type="Pfam" id="PF22788"/>
    </source>
</evidence>
<dbReference type="InterPro" id="IPR050756">
    <property type="entry name" value="CSN3"/>
</dbReference>
<proteinExistence type="predicted"/>
<dbReference type="EMBL" id="ML739983">
    <property type="protein sequence ID" value="KAE8348028.1"/>
    <property type="molecule type" value="Genomic_DNA"/>
</dbReference>
<dbReference type="AlphaFoldDB" id="A0A5N6YSC0"/>
<dbReference type="GO" id="GO:0006511">
    <property type="term" value="P:ubiquitin-dependent protein catabolic process"/>
    <property type="evidence" value="ECO:0007669"/>
    <property type="project" value="TreeGrafter"/>
</dbReference>
<dbReference type="InterPro" id="IPR055089">
    <property type="entry name" value="COP9_N"/>
</dbReference>
<dbReference type="Pfam" id="PF22788">
    <property type="entry name" value="COP9_hel_rpt"/>
    <property type="match status" value="1"/>
</dbReference>
<keyword evidence="1" id="KW-0963">Cytoplasm</keyword>
<feature type="domain" description="COP9 signalosome complex subunit 3 N-terminal helical repeats" evidence="2">
    <location>
        <begin position="52"/>
        <end position="296"/>
    </location>
</feature>
<name>A0A5N6YSC0_9EURO</name>
<dbReference type="GO" id="GO:0008180">
    <property type="term" value="C:COP9 signalosome"/>
    <property type="evidence" value="ECO:0007669"/>
    <property type="project" value="TreeGrafter"/>
</dbReference>
<reference evidence="4" key="1">
    <citation type="submission" date="2019-04" db="EMBL/GenBank/DDBJ databases">
        <title>Friends and foes A comparative genomics studyof 23 Aspergillus species from section Flavi.</title>
        <authorList>
            <consortium name="DOE Joint Genome Institute"/>
            <person name="Kjaerbolling I."/>
            <person name="Vesth T."/>
            <person name="Frisvad J.C."/>
            <person name="Nybo J.L."/>
            <person name="Theobald S."/>
            <person name="Kildgaard S."/>
            <person name="Isbrandt T."/>
            <person name="Kuo A."/>
            <person name="Sato A."/>
            <person name="Lyhne E.K."/>
            <person name="Kogle M.E."/>
            <person name="Wiebenga A."/>
            <person name="Kun R.S."/>
            <person name="Lubbers R.J."/>
            <person name="Makela M.R."/>
            <person name="Barry K."/>
            <person name="Chovatia M."/>
            <person name="Clum A."/>
            <person name="Daum C."/>
            <person name="Haridas S."/>
            <person name="He G."/>
            <person name="LaButti K."/>
            <person name="Lipzen A."/>
            <person name="Mondo S."/>
            <person name="Riley R."/>
            <person name="Salamov A."/>
            <person name="Simmons B.A."/>
            <person name="Magnuson J.K."/>
            <person name="Henrissat B."/>
            <person name="Mortensen U.H."/>
            <person name="Larsen T.O."/>
            <person name="Devries R.P."/>
            <person name="Grigoriev I.V."/>
            <person name="Machida M."/>
            <person name="Baker S.E."/>
            <person name="Andersen M.R."/>
        </authorList>
    </citation>
    <scope>NUCLEOTIDE SEQUENCE [LARGE SCALE GENOMIC DNA]</scope>
    <source>
        <strain evidence="4">CBS 553.77</strain>
    </source>
</reference>
<evidence type="ECO:0000313" key="4">
    <source>
        <dbReference type="Proteomes" id="UP000327118"/>
    </source>
</evidence>
<keyword evidence="4" id="KW-1185">Reference proteome</keyword>
<gene>
    <name evidence="3" type="ORF">BDV28DRAFT_124412</name>
</gene>
<accession>A0A5N6YSC0</accession>
<dbReference type="OrthoDB" id="29061at2759"/>
<sequence length="502" mass="56728">MAEYLSQLTSVSPCLHTSTPSDEEDYDKHIRDLITYLQQPNRPSELSSVSGYLLDNLDPYLHSLSYLSVLHFKIQSVQGDNKTRLSKQVCPGGELWIKAVRLLRGFDPFQIRYAGHEWRQLIELVIQAAQAVSKPLLAVSVVRDAMLRLDPSSEVLTSVHTAFMRLTLIARSYSLALPILERHICHFPTLTGQAYQKYHQPTLCGEHESSMTFLTDGSGFSKKLTYRDHLQFFLYGAMIYMALRKWDRALHYLSIVISCPVTNTVSKIMVEGYKKWVLVSLLGRGMLVSHPHLASSHVIRAYKALAKPYTLLADAFEKCDFQRIEVEVNAARSIWHADNNIGLVQQVMCAFSKRMTLRLGMTFSALTLADVAQQASHRPTSLNEVESLVASLVMSGALNAVMLHSHNDDDKTTMVRFCSTVELRCFQEHDTREQIVQDSQLLDVVGRSILYANRGLELSNENFLFLQKSMRWSDNPEKGSARALDELASGIDIEEDIMGDTH</sequence>
<dbReference type="PANTHER" id="PTHR10758:SF1">
    <property type="entry name" value="COP9 SIGNALOSOME COMPLEX SUBUNIT 3"/>
    <property type="match status" value="1"/>
</dbReference>
<protein>
    <recommendedName>
        <fullName evidence="2">COP9 signalosome complex subunit 3 N-terminal helical repeats domain-containing protein</fullName>
    </recommendedName>
</protein>
<organism evidence="3 4">
    <name type="scientific">Aspergillus coremiiformis</name>
    <dbReference type="NCBI Taxonomy" id="138285"/>
    <lineage>
        <taxon>Eukaryota</taxon>
        <taxon>Fungi</taxon>
        <taxon>Dikarya</taxon>
        <taxon>Ascomycota</taxon>
        <taxon>Pezizomycotina</taxon>
        <taxon>Eurotiomycetes</taxon>
        <taxon>Eurotiomycetidae</taxon>
        <taxon>Eurotiales</taxon>
        <taxon>Aspergillaceae</taxon>
        <taxon>Aspergillus</taxon>
        <taxon>Aspergillus subgen. Circumdati</taxon>
    </lineage>
</organism>
<dbReference type="PANTHER" id="PTHR10758">
    <property type="entry name" value="26S PROTEASOME NON-ATPASE REGULATORY SUBUNIT 3/COP9 SIGNALOSOME COMPLEX SUBUNIT 3"/>
    <property type="match status" value="1"/>
</dbReference>
<evidence type="ECO:0000256" key="1">
    <source>
        <dbReference type="ARBA" id="ARBA00022490"/>
    </source>
</evidence>
<dbReference type="Proteomes" id="UP000327118">
    <property type="component" value="Unassembled WGS sequence"/>
</dbReference>